<comment type="caution">
    <text evidence="2">The sequence shown here is derived from an EMBL/GenBank/DDBJ whole genome shotgun (WGS) entry which is preliminary data.</text>
</comment>
<dbReference type="OrthoDB" id="6475849at2759"/>
<dbReference type="EMBL" id="CVMV01000026">
    <property type="protein sequence ID" value="CRG94494.1"/>
    <property type="molecule type" value="Genomic_DNA"/>
</dbReference>
<accession>A0A1J1GTX5</accession>
<protein>
    <submittedName>
        <fullName evidence="2">Fam-g protein</fullName>
    </submittedName>
</protein>
<gene>
    <name evidence="2" type="ORF">PGAL8A_00188900</name>
</gene>
<reference evidence="2" key="1">
    <citation type="submission" date="2015-04" db="EMBL/GenBank/DDBJ databases">
        <authorList>
            <consortium name="Pathogen Informatics"/>
        </authorList>
    </citation>
    <scope>NUCLEOTIDE SEQUENCE [LARGE SCALE GENOMIC DNA]</scope>
    <source>
        <strain evidence="2">8A</strain>
    </source>
</reference>
<evidence type="ECO:0000313" key="2">
    <source>
        <dbReference type="EMBL" id="CRG94494.1"/>
    </source>
</evidence>
<feature type="region of interest" description="Disordered" evidence="1">
    <location>
        <begin position="180"/>
        <end position="206"/>
    </location>
</feature>
<dbReference type="GeneID" id="39730416"/>
<dbReference type="Proteomes" id="UP000220797">
    <property type="component" value="Unassembled WGS sequence"/>
</dbReference>
<dbReference type="VEuPathDB" id="PlasmoDB:PGAL8A_00188900"/>
<evidence type="ECO:0000256" key="1">
    <source>
        <dbReference type="SAM" id="MobiDB-lite"/>
    </source>
</evidence>
<organism evidence="2 3">
    <name type="scientific">Plasmodium gallinaceum</name>
    <dbReference type="NCBI Taxonomy" id="5849"/>
    <lineage>
        <taxon>Eukaryota</taxon>
        <taxon>Sar</taxon>
        <taxon>Alveolata</taxon>
        <taxon>Apicomplexa</taxon>
        <taxon>Aconoidasida</taxon>
        <taxon>Haemosporida</taxon>
        <taxon>Plasmodiidae</taxon>
        <taxon>Plasmodium</taxon>
        <taxon>Plasmodium (Haemamoeba)</taxon>
    </lineage>
</organism>
<name>A0A1J1GTX5_PLAGA</name>
<keyword evidence="3" id="KW-1185">Reference proteome</keyword>
<dbReference type="RefSeq" id="XP_028527312.1">
    <property type="nucleotide sequence ID" value="XM_028670573.1"/>
</dbReference>
<dbReference type="AlphaFoldDB" id="A0A1J1GTX5"/>
<sequence>MKTLTSYLKITTFLLLIWMYQCFYNCHSHKILIDKNILQTKNELKYERILTEGNTEEKKQTNAEECLKECPLDNEKKESSFPDLYKNPYNYWLKFKVPKYWDRFKNGTSGMDPKWKVKKWNVEFQIISNKKFNELYSIFCRHDIPDEQKNEKIDSFMIEFDSEFDKFLWECKEEMTINKTESESKKEMTDNITESESKKEMTDNKT</sequence>
<evidence type="ECO:0000313" key="3">
    <source>
        <dbReference type="Proteomes" id="UP000220797"/>
    </source>
</evidence>
<proteinExistence type="predicted"/>